<dbReference type="InterPro" id="IPR058258">
    <property type="entry name" value="CcmS-like"/>
</dbReference>
<feature type="compositionally biased region" description="Low complexity" evidence="1">
    <location>
        <begin position="578"/>
        <end position="599"/>
    </location>
</feature>
<evidence type="ECO:0000313" key="4">
    <source>
        <dbReference type="Proteomes" id="UP000567179"/>
    </source>
</evidence>
<sequence>MAKNKKTKGKGDERPEPPPKSPPAHNPSSPPPAINIESEIPHRTSPEGQAQPWGTTPGPVGGWPTGAGAEWGADTNAHHGDDAAFWSPTAQGPQENVHNWSEPPNSLLHPPPNQQPSHLETIPERYTETDLSEDQYSGSFSDDGSYTRHEGEGQYGQPYSPQGMTAAQDHSAMRSPALTGQPALDRPAPAVAKDSMQTQKFSSASEAARKLEESRRGVHQTQPTNITPADHHAALRAHQLGTGGLTPMSSASAAAALHESTTNRNRAQKPPPPPPAKPPPQPANPPLPGKTAWTYPKPFTPNGHRAAPIAPDPSWIMTGGNAWSNKHRATKSTSAAGPGTGPAWPQPQPQQDMRGGWHQVDPRNPHQKIPAAQFHGVHSPQHQKHQSYPGHPMQQQPVHHNESEHWQSWGKEQRKQGGGGKGQFESAEQAAWGGGGTWDGEEGEYDEWNQQKAHSAAGGGGWDDGGAWGMGQGRGQGMGHAQGQGLGHGHGQAQAHGNAQQAHDLVAQMKIRQMLAQQMNAQGGRGQSKEKVNDAAGQWGQGGDWSQAGGAGDWGQEGGGGGAAWGGGKADEWGAKGDGWAAKGDGWAAKGDGWAAKGESWGAKGDEWGASKADNWGGGGGGEWNSPMHAGASTDWSQHKPPSHAGRDAAGTRNVVSPQARSQILNSLLNNSALNQGQPKNNSSMTTKQHQMNQQQAAMLQAQLAAVAAAAGGNPKVHQKTKMQQSVKANVWEADDGWGEVDSDDEEYGNRRVHFSPKESEVWGASPRSIPSKSLAAAAARQGIATTPLNLSSNVKFVESSGAAFSFVSEAFFGNTRLARERIHWLFPVDKDPRVAAMHQWVKKMSYNLGTFGLIKFLESRERGVLFVNVVFRMEDHPKEPAFDWLTFPHIQGTMDKTLQESAAFYDPTRVVMVILYLPSQSGRSVAAWRMKIDVPDDARAKYKEYIAPITKMLREPKDYVVMLDEAPKPPPKAPTKSQLRKSRTITKGGKAVTVKSSNKVLPNGQIQHGKKKRKWWKFFLS</sequence>
<dbReference type="Pfam" id="PF26617">
    <property type="entry name" value="CcmS-like"/>
    <property type="match status" value="1"/>
</dbReference>
<feature type="compositionally biased region" description="Polar residues" evidence="1">
    <location>
        <begin position="134"/>
        <end position="144"/>
    </location>
</feature>
<evidence type="ECO:0000259" key="2">
    <source>
        <dbReference type="Pfam" id="PF26617"/>
    </source>
</evidence>
<feature type="compositionally biased region" description="Pro residues" evidence="1">
    <location>
        <begin position="269"/>
        <end position="288"/>
    </location>
</feature>
<feature type="compositionally biased region" description="Polar residues" evidence="1">
    <location>
        <begin position="195"/>
        <end position="205"/>
    </location>
</feature>
<feature type="compositionally biased region" description="Gly residues" evidence="1">
    <location>
        <begin position="539"/>
        <end position="568"/>
    </location>
</feature>
<feature type="compositionally biased region" description="Polar residues" evidence="1">
    <location>
        <begin position="676"/>
        <end position="688"/>
    </location>
</feature>
<feature type="compositionally biased region" description="Basic and acidic residues" evidence="1">
    <location>
        <begin position="399"/>
        <end position="415"/>
    </location>
</feature>
<dbReference type="EMBL" id="JAACJJ010000028">
    <property type="protein sequence ID" value="KAF5321305.1"/>
    <property type="molecule type" value="Genomic_DNA"/>
</dbReference>
<feature type="compositionally biased region" description="Polar residues" evidence="1">
    <location>
        <begin position="88"/>
        <end position="104"/>
    </location>
</feature>
<feature type="domain" description="CcmS related" evidence="2">
    <location>
        <begin position="808"/>
        <end position="937"/>
    </location>
</feature>
<feature type="region of interest" description="Disordered" evidence="1">
    <location>
        <begin position="1"/>
        <end position="501"/>
    </location>
</feature>
<comment type="caution">
    <text evidence="3">The sequence shown here is derived from an EMBL/GenBank/DDBJ whole genome shotgun (WGS) entry which is preliminary data.</text>
</comment>
<dbReference type="AlphaFoldDB" id="A0A8H5BDE7"/>
<protein>
    <recommendedName>
        <fullName evidence="2">CcmS related domain-containing protein</fullName>
    </recommendedName>
</protein>
<organism evidence="3 4">
    <name type="scientific">Psilocybe cf. subviscida</name>
    <dbReference type="NCBI Taxonomy" id="2480587"/>
    <lineage>
        <taxon>Eukaryota</taxon>
        <taxon>Fungi</taxon>
        <taxon>Dikarya</taxon>
        <taxon>Basidiomycota</taxon>
        <taxon>Agaricomycotina</taxon>
        <taxon>Agaricomycetes</taxon>
        <taxon>Agaricomycetidae</taxon>
        <taxon>Agaricales</taxon>
        <taxon>Agaricineae</taxon>
        <taxon>Strophariaceae</taxon>
        <taxon>Psilocybe</taxon>
    </lineage>
</organism>
<feature type="compositionally biased region" description="Gly residues" evidence="1">
    <location>
        <begin position="457"/>
        <end position="490"/>
    </location>
</feature>
<feature type="region of interest" description="Disordered" evidence="1">
    <location>
        <begin position="673"/>
        <end position="695"/>
    </location>
</feature>
<reference evidence="3 4" key="1">
    <citation type="journal article" date="2020" name="ISME J.">
        <title>Uncovering the hidden diversity of litter-decomposition mechanisms in mushroom-forming fungi.</title>
        <authorList>
            <person name="Floudas D."/>
            <person name="Bentzer J."/>
            <person name="Ahren D."/>
            <person name="Johansson T."/>
            <person name="Persson P."/>
            <person name="Tunlid A."/>
        </authorList>
    </citation>
    <scope>NUCLEOTIDE SEQUENCE [LARGE SCALE GENOMIC DNA]</scope>
    <source>
        <strain evidence="3 4">CBS 101986</strain>
    </source>
</reference>
<evidence type="ECO:0000256" key="1">
    <source>
        <dbReference type="SAM" id="MobiDB-lite"/>
    </source>
</evidence>
<accession>A0A8H5BDE7</accession>
<keyword evidence="4" id="KW-1185">Reference proteome</keyword>
<feature type="compositionally biased region" description="Low complexity" evidence="1">
    <location>
        <begin position="491"/>
        <end position="501"/>
    </location>
</feature>
<dbReference type="OrthoDB" id="3171339at2759"/>
<feature type="compositionally biased region" description="Pro residues" evidence="1">
    <location>
        <begin position="18"/>
        <end position="33"/>
    </location>
</feature>
<dbReference type="Proteomes" id="UP000567179">
    <property type="component" value="Unassembled WGS sequence"/>
</dbReference>
<feature type="region of interest" description="Disordered" evidence="1">
    <location>
        <begin position="517"/>
        <end position="658"/>
    </location>
</feature>
<feature type="region of interest" description="Disordered" evidence="1">
    <location>
        <begin position="966"/>
        <end position="989"/>
    </location>
</feature>
<evidence type="ECO:0000313" key="3">
    <source>
        <dbReference type="EMBL" id="KAF5321305.1"/>
    </source>
</evidence>
<name>A0A8H5BDE7_9AGAR</name>
<proteinExistence type="predicted"/>
<feature type="compositionally biased region" description="Basic and acidic residues" evidence="1">
    <location>
        <begin position="207"/>
        <end position="216"/>
    </location>
</feature>
<gene>
    <name evidence="3" type="ORF">D9619_000998</name>
</gene>